<dbReference type="OrthoDB" id="46564at2759"/>
<evidence type="ECO:0000313" key="2">
    <source>
        <dbReference type="Proteomes" id="UP000601435"/>
    </source>
</evidence>
<evidence type="ECO:0000313" key="1">
    <source>
        <dbReference type="EMBL" id="CAE7218891.1"/>
    </source>
</evidence>
<dbReference type="InterPro" id="IPR019410">
    <property type="entry name" value="Methyltransf_16"/>
</dbReference>
<sequence>MARTSESRLWTRKVEVDKERGLSISLIEDPTLDLGGDDAWCAWCLWPAAKALMNYLATMDDQVLKGSSILELGSGCGAVGMYAALRGAKPAILTDVYRALPLLKRNVAADGLGGLCRILALPWGTRLDHLAPEIRSCVPFDLVLAADCSYDFVNPETPSPSIDALLATAKSLGRRALICVSRRPHEVEAFTCSVERAGLSQMATVVYNEEMNAEKEGVPECLVYSFNFAESFQSRAGEC</sequence>
<protein>
    <submittedName>
        <fullName evidence="1">EEF1AKMT3 protein</fullName>
    </submittedName>
</protein>
<dbReference type="EMBL" id="CAJNJA010007011">
    <property type="protein sequence ID" value="CAE7218891.1"/>
    <property type="molecule type" value="Genomic_DNA"/>
</dbReference>
<accession>A0A812JZ49</accession>
<reference evidence="1" key="1">
    <citation type="submission" date="2021-02" db="EMBL/GenBank/DDBJ databases">
        <authorList>
            <person name="Dougan E. K."/>
            <person name="Rhodes N."/>
            <person name="Thang M."/>
            <person name="Chan C."/>
        </authorList>
    </citation>
    <scope>NUCLEOTIDE SEQUENCE</scope>
</reference>
<name>A0A812JZ49_9DINO</name>
<dbReference type="SUPFAM" id="SSF53335">
    <property type="entry name" value="S-adenosyl-L-methionine-dependent methyltransferases"/>
    <property type="match status" value="1"/>
</dbReference>
<dbReference type="Pfam" id="PF10294">
    <property type="entry name" value="Methyltransf_16"/>
    <property type="match status" value="1"/>
</dbReference>
<dbReference type="PANTHER" id="PTHR14614">
    <property type="entry name" value="HEPATOCELLULAR CARCINOMA-ASSOCIATED ANTIGEN"/>
    <property type="match status" value="1"/>
</dbReference>
<keyword evidence="2" id="KW-1185">Reference proteome</keyword>
<proteinExistence type="predicted"/>
<dbReference type="AlphaFoldDB" id="A0A812JZ49"/>
<dbReference type="Gene3D" id="3.40.50.150">
    <property type="entry name" value="Vaccinia Virus protein VP39"/>
    <property type="match status" value="1"/>
</dbReference>
<comment type="caution">
    <text evidence="1">The sequence shown here is derived from an EMBL/GenBank/DDBJ whole genome shotgun (WGS) entry which is preliminary data.</text>
</comment>
<organism evidence="1 2">
    <name type="scientific">Symbiodinium necroappetens</name>
    <dbReference type="NCBI Taxonomy" id="1628268"/>
    <lineage>
        <taxon>Eukaryota</taxon>
        <taxon>Sar</taxon>
        <taxon>Alveolata</taxon>
        <taxon>Dinophyceae</taxon>
        <taxon>Suessiales</taxon>
        <taxon>Symbiodiniaceae</taxon>
        <taxon>Symbiodinium</taxon>
    </lineage>
</organism>
<dbReference type="Proteomes" id="UP000601435">
    <property type="component" value="Unassembled WGS sequence"/>
</dbReference>
<dbReference type="InterPro" id="IPR029063">
    <property type="entry name" value="SAM-dependent_MTases_sf"/>
</dbReference>
<gene>
    <name evidence="1" type="primary">EEF1AKMT3</name>
    <name evidence="1" type="ORF">SNEC2469_LOCUS2680</name>
</gene>